<organism evidence="2">
    <name type="scientific">Culex pipiens</name>
    <name type="common">House mosquito</name>
    <dbReference type="NCBI Taxonomy" id="7175"/>
    <lineage>
        <taxon>Eukaryota</taxon>
        <taxon>Metazoa</taxon>
        <taxon>Ecdysozoa</taxon>
        <taxon>Arthropoda</taxon>
        <taxon>Hexapoda</taxon>
        <taxon>Insecta</taxon>
        <taxon>Pterygota</taxon>
        <taxon>Neoptera</taxon>
        <taxon>Endopterygota</taxon>
        <taxon>Diptera</taxon>
        <taxon>Nematocera</taxon>
        <taxon>Culicoidea</taxon>
        <taxon>Culicidae</taxon>
        <taxon>Culicinae</taxon>
        <taxon>Culicini</taxon>
        <taxon>Culex</taxon>
        <taxon>Culex</taxon>
    </lineage>
</organism>
<evidence type="ECO:0000313" key="2">
    <source>
        <dbReference type="EMBL" id="CAG6508094.1"/>
    </source>
</evidence>
<dbReference type="PANTHER" id="PTHR31449">
    <property type="entry name" value="UPF0598 PROTEIN C8ORF82"/>
    <property type="match status" value="1"/>
</dbReference>
<name>A0A8D8GIM1_CULPI</name>
<proteinExistence type="inferred from homology"/>
<reference evidence="2" key="1">
    <citation type="submission" date="2021-05" db="EMBL/GenBank/DDBJ databases">
        <authorList>
            <person name="Alioto T."/>
            <person name="Alioto T."/>
            <person name="Gomez Garrido J."/>
        </authorList>
    </citation>
    <scope>NUCLEOTIDE SEQUENCE</scope>
</reference>
<dbReference type="PANTHER" id="PTHR31449:SF3">
    <property type="entry name" value="UPF0598 PROTEIN C8ORF82"/>
    <property type="match status" value="1"/>
</dbReference>
<dbReference type="Pfam" id="PF14956">
    <property type="entry name" value="DUF4505"/>
    <property type="match status" value="1"/>
</dbReference>
<protein>
    <submittedName>
        <fullName evidence="2">UPF0598 protein C8orf82 homolog</fullName>
    </submittedName>
</protein>
<accession>A0A8D8GIM1</accession>
<dbReference type="EMBL" id="HBUE01156635">
    <property type="protein sequence ID" value="CAG6508094.1"/>
    <property type="molecule type" value="Transcribed_RNA"/>
</dbReference>
<dbReference type="AlphaFoldDB" id="A0A8D8GIM1"/>
<dbReference type="EMBL" id="HBUE01261746">
    <property type="protein sequence ID" value="CAG6559445.1"/>
    <property type="molecule type" value="Transcribed_RNA"/>
</dbReference>
<dbReference type="InterPro" id="IPR028108">
    <property type="entry name" value="DUF4505"/>
</dbReference>
<comment type="similarity">
    <text evidence="1">Belongs to the UPF0598 family.</text>
</comment>
<sequence length="217" mass="25341">MIFKRFFSSTPCRFLTSSVKYVQGQSPAPKIREYFYYIDHEGMLFLDDARIKNFTSCFKERKFLEFFFKRIRPNDITAETSAHYRDHFPFVSLCGRERNFIRCDDVPAVFTHVFRDKEGGGERLCYGHAGDALSVPWEPARVCMFPASGRVYHPAPERYGSVGLIRSRLAIELSKDFSFGNGEEQPPTHFCWNGTTHELDTEWWKSTYINQRGEVLE</sequence>
<evidence type="ECO:0000256" key="1">
    <source>
        <dbReference type="ARBA" id="ARBA00006322"/>
    </source>
</evidence>